<sequence length="261" mass="29461">MGFFDRFKKHKTPTNFFNVPQNAEGIEQVISWLKHADKVIVDVNEKGHLFVQTDQMGEVFLMAYTDAGQNLMPFHQRNLFDTITFVGLQQIFEQTDDLAYLWLNPRSDSVRLNRNVFTSKKLAAGHAAIGPIELKLGDLVDMFGSEDEVYVFPVIDGKPFNYEQRASPYVENPALYHQYKVIQHFSELGNLIQNAEPALKQKIRQFMRQASLGADDLVAVQSRIGPRFGSAGGALQIKLPLPVGLLKQLGVLKEVEAKWPA</sequence>
<comment type="caution">
    <text evidence="1">The sequence shown here is derived from an EMBL/GenBank/DDBJ whole genome shotgun (WGS) entry which is preliminary data.</text>
</comment>
<dbReference type="Proteomes" id="UP000309885">
    <property type="component" value="Unassembled WGS sequence"/>
</dbReference>
<gene>
    <name evidence="1" type="ORF">FEI15_01465</name>
</gene>
<evidence type="ECO:0000313" key="1">
    <source>
        <dbReference type="EMBL" id="TLF41906.1"/>
    </source>
</evidence>
<dbReference type="AlphaFoldDB" id="A0A5R8LX83"/>
<proteinExistence type="predicted"/>
<dbReference type="RefSeq" id="WP_138130201.1">
    <property type="nucleotide sequence ID" value="NZ_VBWO01000001.1"/>
</dbReference>
<evidence type="ECO:0000313" key="2">
    <source>
        <dbReference type="Proteomes" id="UP000309885"/>
    </source>
</evidence>
<name>A0A5R8LX83_LACZE</name>
<organism evidence="1 2">
    <name type="scientific">Lacticaseibacillus zeae</name>
    <name type="common">Lactobacillus zeae</name>
    <dbReference type="NCBI Taxonomy" id="57037"/>
    <lineage>
        <taxon>Bacteria</taxon>
        <taxon>Bacillati</taxon>
        <taxon>Bacillota</taxon>
        <taxon>Bacilli</taxon>
        <taxon>Lactobacillales</taxon>
        <taxon>Lactobacillaceae</taxon>
        <taxon>Lacticaseibacillus</taxon>
    </lineage>
</organism>
<protein>
    <submittedName>
        <fullName evidence="1">DUF4237 domain-containing protein</fullName>
    </submittedName>
</protein>
<accession>A0A5R8LX83</accession>
<dbReference type="EMBL" id="VBWO01000001">
    <property type="protein sequence ID" value="TLF41906.1"/>
    <property type="molecule type" value="Genomic_DNA"/>
</dbReference>
<reference evidence="1 2" key="1">
    <citation type="submission" date="2019-05" db="EMBL/GenBank/DDBJ databases">
        <title>Genome-based reclassification of Lactobacillus casei as Lactobacillus casei subsp. casei. subsp.nov., description of Lactobacillus casei subsp. zeae subsp. nov., and emended description of Lactobacillus casei.</title>
        <authorList>
            <person name="Huang C.-H."/>
        </authorList>
    </citation>
    <scope>NUCLEOTIDE SEQUENCE [LARGE SCALE GENOMIC DNA]</scope>
    <source>
        <strain evidence="1 2">CRBIP24.44</strain>
    </source>
</reference>